<evidence type="ECO:0000313" key="2">
    <source>
        <dbReference type="EMBL" id="HEN42075.1"/>
    </source>
</evidence>
<dbReference type="PANTHER" id="PTHR30595:SF6">
    <property type="entry name" value="SCHLAFEN ALBA-2 DOMAIN-CONTAINING PROTEIN"/>
    <property type="match status" value="1"/>
</dbReference>
<gene>
    <name evidence="2" type="ORF">ENQ87_06810</name>
</gene>
<proteinExistence type="predicted"/>
<dbReference type="InterPro" id="IPR038461">
    <property type="entry name" value="Schlafen_AlbA_2_dom_sf"/>
</dbReference>
<evidence type="ECO:0000259" key="1">
    <source>
        <dbReference type="Pfam" id="PF04326"/>
    </source>
</evidence>
<name>A0A831UC87_GEOME</name>
<accession>A0A831UC87</accession>
<organism evidence="2">
    <name type="scientific">Geobacter metallireducens</name>
    <dbReference type="NCBI Taxonomy" id="28232"/>
    <lineage>
        <taxon>Bacteria</taxon>
        <taxon>Pseudomonadati</taxon>
        <taxon>Thermodesulfobacteriota</taxon>
        <taxon>Desulfuromonadia</taxon>
        <taxon>Geobacterales</taxon>
        <taxon>Geobacteraceae</taxon>
        <taxon>Geobacter</taxon>
    </lineage>
</organism>
<dbReference type="EMBL" id="DSOV01000027">
    <property type="protein sequence ID" value="HEN42075.1"/>
    <property type="molecule type" value="Genomic_DNA"/>
</dbReference>
<feature type="domain" description="Schlafen AlbA-2" evidence="1">
    <location>
        <begin position="25"/>
        <end position="149"/>
    </location>
</feature>
<dbReference type="PANTHER" id="PTHR30595">
    <property type="entry name" value="GLPR-RELATED TRANSCRIPTIONAL REPRESSOR"/>
    <property type="match status" value="1"/>
</dbReference>
<dbReference type="InterPro" id="IPR038475">
    <property type="entry name" value="RecG_C_sf"/>
</dbReference>
<reference evidence="2" key="1">
    <citation type="journal article" date="2020" name="mSystems">
        <title>Genome- and Community-Level Interaction Insights into Carbon Utilization and Element Cycling Functions of Hydrothermarchaeota in Hydrothermal Sediment.</title>
        <authorList>
            <person name="Zhou Z."/>
            <person name="Liu Y."/>
            <person name="Xu W."/>
            <person name="Pan J."/>
            <person name="Luo Z.H."/>
            <person name="Li M."/>
        </authorList>
    </citation>
    <scope>NUCLEOTIDE SEQUENCE [LARGE SCALE GENOMIC DNA]</scope>
    <source>
        <strain evidence="2">SpSt-349</strain>
    </source>
</reference>
<protein>
    <recommendedName>
        <fullName evidence="1">Schlafen AlbA-2 domain-containing protein</fullName>
    </recommendedName>
</protein>
<dbReference type="Pfam" id="PF04326">
    <property type="entry name" value="SLFN_AlbA_2"/>
    <property type="match status" value="1"/>
</dbReference>
<dbReference type="Pfam" id="PF13749">
    <property type="entry name" value="HATPase_c_4"/>
    <property type="match status" value="1"/>
</dbReference>
<sequence>MPMSDITLSPEQAAPRIAQLLAAHESKTLEFKRMGENKVVKKLLEAICAFANTEGGVLALGVADEKQGKGAARLYGIQENPEALDELTRKVRTQYNPPIETIRFVRLPCTLRDGSAGQVVLVQIPQSDKVHSIVDDGTWTRLTAGNREMTAAEIAELSYRRGVRSAESEPVPVDWTLLDTPAWAEFAATRGFSRTRPLPEQMAQLGLAEKVAGEWVPRRAAVLLFAEEPGGLLAVHGTRAEVRVVVYQGKAAEAGAKPNMKKPPRTLRGPLIRLIDDTVRVVLDELAAGVELASSGFKAHHRYPERVVKEAIVNAVIHRDYRLNRDILIRIFDDRMEVDSPGVFPGNITPANIAKAGSRARNPLIAKTLRDFPVPPNFDLNEGVPMMFAEMASAHLYPPQYRQNTEAASEGITVTLLNMERPSIWDEVSDWIDRNGALANADLCRISGVDTLKASKMLKAWVDQGVLVQLPTSAKRYTAYVKPAQPPEQRTLLSSEEDN</sequence>
<dbReference type="AlphaFoldDB" id="A0A831UC87"/>
<comment type="caution">
    <text evidence="2">The sequence shown here is derived from an EMBL/GenBank/DDBJ whole genome shotgun (WGS) entry which is preliminary data.</text>
</comment>
<dbReference type="InterPro" id="IPR007421">
    <property type="entry name" value="Schlafen_AlbA_2_dom"/>
</dbReference>
<dbReference type="Gene3D" id="3.30.565.60">
    <property type="match status" value="1"/>
</dbReference>
<dbReference type="Gene3D" id="3.30.950.30">
    <property type="entry name" value="Schlafen, AAA domain"/>
    <property type="match status" value="1"/>
</dbReference>